<reference evidence="5" key="1">
    <citation type="submission" date="2019-03" db="EMBL/GenBank/DDBJ databases">
        <authorList>
            <person name="Danneels B."/>
        </authorList>
    </citation>
    <scope>NUCLEOTIDE SEQUENCE</scope>
</reference>
<dbReference type="Pfam" id="PF07660">
    <property type="entry name" value="STN"/>
    <property type="match status" value="1"/>
</dbReference>
<dbReference type="EMBL" id="CAADID010000002">
    <property type="protein sequence ID" value="VFR57924.1"/>
    <property type="molecule type" value="Genomic_DNA"/>
</dbReference>
<dbReference type="GO" id="GO:0019867">
    <property type="term" value="C:outer membrane"/>
    <property type="evidence" value="ECO:0007669"/>
    <property type="project" value="InterPro"/>
</dbReference>
<evidence type="ECO:0000256" key="3">
    <source>
        <dbReference type="ARBA" id="ARBA00023237"/>
    </source>
</evidence>
<keyword evidence="3" id="KW-0998">Cell outer membrane</keyword>
<evidence type="ECO:0000259" key="4">
    <source>
        <dbReference type="SMART" id="SM00965"/>
    </source>
</evidence>
<evidence type="ECO:0000256" key="2">
    <source>
        <dbReference type="ARBA" id="ARBA00023136"/>
    </source>
</evidence>
<evidence type="ECO:0000256" key="1">
    <source>
        <dbReference type="ARBA" id="ARBA00022448"/>
    </source>
</evidence>
<protein>
    <submittedName>
        <fullName evidence="5">Ferrichrome-iron receptor</fullName>
    </submittedName>
</protein>
<keyword evidence="2" id="KW-0472">Membrane</keyword>
<dbReference type="AlphaFoldDB" id="A0A484S5M2"/>
<evidence type="ECO:0000313" key="5">
    <source>
        <dbReference type="EMBL" id="VFR57924.1"/>
    </source>
</evidence>
<accession>A0A484S5M2</accession>
<organism evidence="5">
    <name type="scientific">plant metagenome</name>
    <dbReference type="NCBI Taxonomy" id="1297885"/>
    <lineage>
        <taxon>unclassified sequences</taxon>
        <taxon>metagenomes</taxon>
        <taxon>organismal metagenomes</taxon>
    </lineage>
</organism>
<keyword evidence="1" id="KW-0813">Transport</keyword>
<dbReference type="SMART" id="SM00965">
    <property type="entry name" value="STN"/>
    <property type="match status" value="1"/>
</dbReference>
<dbReference type="InterPro" id="IPR011662">
    <property type="entry name" value="Secretin/TonB_short_N"/>
</dbReference>
<proteinExistence type="predicted"/>
<feature type="domain" description="Secretin/TonB short N-terminal" evidence="4">
    <location>
        <begin position="54"/>
        <end position="103"/>
    </location>
</feature>
<gene>
    <name evidence="5" type="ORF">ANT3_4549</name>
</gene>
<dbReference type="Gene3D" id="3.55.50.30">
    <property type="match status" value="1"/>
</dbReference>
<name>A0A484S5M2_9ZZZZ</name>
<keyword evidence="5" id="KW-0675">Receptor</keyword>
<sequence length="143" mass="15003">MRMVRATFVIFLLFVASIAIAQPGPPPDGIRFDIAAQPAPVALNQFARQADITLLFAYDAVKGLHTPALQGVFTVEEGLARLLAGTPLVFARTPDGVYVVRHKGPGRSLTVRVGQDGGRFGGGSGGFLSLARLHGRSVTPPAA</sequence>